<feature type="domain" description="RecX first three-helical" evidence="6">
    <location>
        <begin position="6"/>
        <end position="45"/>
    </location>
</feature>
<dbReference type="InterPro" id="IPR003783">
    <property type="entry name" value="Regulatory_RecX"/>
</dbReference>
<dbReference type="PATRIC" id="fig|1111454.3.peg.1693"/>
<evidence type="ECO:0000256" key="2">
    <source>
        <dbReference type="ARBA" id="ARBA00009695"/>
    </source>
</evidence>
<dbReference type="EMBL" id="AWXA01000046">
    <property type="protein sequence ID" value="ERT58162.1"/>
    <property type="molecule type" value="Genomic_DNA"/>
</dbReference>
<dbReference type="OrthoDB" id="1625069at2"/>
<dbReference type="RefSeq" id="WP_023054173.1">
    <property type="nucleotide sequence ID" value="NZ_AWXA01000046.1"/>
</dbReference>
<sequence length="140" mass="16529">MGFSEAYNEALRFLRVRFLSEAEMRGKLTRKGIDGRLADAVVGRLKEERLLDDCRLARSVYRYYRQKEQYGHRYICNKLRQRHLPIPADAEPGDEYETACRLLRRRFGEETPDIRKISRFLAYRGFSGAVIRAVTETYFP</sequence>
<dbReference type="eggNOG" id="COG2137">
    <property type="taxonomic scope" value="Bacteria"/>
</dbReference>
<gene>
    <name evidence="7" type="primary">recX</name>
    <name evidence="7" type="ORF">HMPREF1250_0809</name>
</gene>
<dbReference type="GO" id="GO:0006282">
    <property type="term" value="P:regulation of DNA repair"/>
    <property type="evidence" value="ECO:0007669"/>
    <property type="project" value="InterPro"/>
</dbReference>
<dbReference type="Pfam" id="PF21981">
    <property type="entry name" value="RecX_HTH3"/>
    <property type="match status" value="1"/>
</dbReference>
<evidence type="ECO:0000256" key="4">
    <source>
        <dbReference type="ARBA" id="ARBA00022490"/>
    </source>
</evidence>
<dbReference type="InterPro" id="IPR053926">
    <property type="entry name" value="RecX_HTH_1st"/>
</dbReference>
<proteinExistence type="inferred from homology"/>
<comment type="similarity">
    <text evidence="2">Belongs to the RecX family.</text>
</comment>
<dbReference type="Proteomes" id="UP000017090">
    <property type="component" value="Unassembled WGS sequence"/>
</dbReference>
<evidence type="ECO:0000259" key="5">
    <source>
        <dbReference type="Pfam" id="PF21981"/>
    </source>
</evidence>
<reference evidence="7 8" key="1">
    <citation type="submission" date="2013-09" db="EMBL/GenBank/DDBJ databases">
        <authorList>
            <person name="Durkin A.S."/>
            <person name="Haft D.R."/>
            <person name="McCorrison J."/>
            <person name="Torralba M."/>
            <person name="Gillis M."/>
            <person name="Haft D.H."/>
            <person name="Methe B."/>
            <person name="Sutton G."/>
            <person name="Nelson K.E."/>
        </authorList>
    </citation>
    <scope>NUCLEOTIDE SEQUENCE [LARGE SCALE GENOMIC DNA]</scope>
    <source>
        <strain evidence="7 8">BV3C16-1</strain>
    </source>
</reference>
<keyword evidence="4" id="KW-0963">Cytoplasm</keyword>
<dbReference type="Gene3D" id="1.10.10.10">
    <property type="entry name" value="Winged helix-like DNA-binding domain superfamily/Winged helix DNA-binding domain"/>
    <property type="match status" value="2"/>
</dbReference>
<evidence type="ECO:0000313" key="7">
    <source>
        <dbReference type="EMBL" id="ERT58162.1"/>
    </source>
</evidence>
<dbReference type="PANTHER" id="PTHR33602:SF1">
    <property type="entry name" value="REGULATORY PROTEIN RECX FAMILY PROTEIN"/>
    <property type="match status" value="1"/>
</dbReference>
<evidence type="ECO:0000256" key="3">
    <source>
        <dbReference type="ARBA" id="ARBA00018111"/>
    </source>
</evidence>
<dbReference type="InterPro" id="IPR036388">
    <property type="entry name" value="WH-like_DNA-bd_sf"/>
</dbReference>
<keyword evidence="8" id="KW-1185">Reference proteome</keyword>
<evidence type="ECO:0000259" key="6">
    <source>
        <dbReference type="Pfam" id="PF21982"/>
    </source>
</evidence>
<comment type="caution">
    <text evidence="7">The sequence shown here is derived from an EMBL/GenBank/DDBJ whole genome shotgun (WGS) entry which is preliminary data.</text>
</comment>
<organism evidence="7 8">
    <name type="scientific">Megasphaera vaginalis</name>
    <name type="common">ex Srinivasan et al. 2021</name>
    <dbReference type="NCBI Taxonomy" id="1111454"/>
    <lineage>
        <taxon>Bacteria</taxon>
        <taxon>Bacillati</taxon>
        <taxon>Bacillota</taxon>
        <taxon>Negativicutes</taxon>
        <taxon>Veillonellales</taxon>
        <taxon>Veillonellaceae</taxon>
        <taxon>Megasphaera</taxon>
    </lineage>
</organism>
<dbReference type="GO" id="GO:0005737">
    <property type="term" value="C:cytoplasm"/>
    <property type="evidence" value="ECO:0007669"/>
    <property type="project" value="UniProtKB-SubCell"/>
</dbReference>
<dbReference type="STRING" id="1111454.HMPREF1250_0809"/>
<dbReference type="AlphaFoldDB" id="U7UFI1"/>
<dbReference type="Pfam" id="PF21982">
    <property type="entry name" value="RecX_HTH1"/>
    <property type="match status" value="1"/>
</dbReference>
<protein>
    <recommendedName>
        <fullName evidence="3">Regulatory protein RecX</fullName>
    </recommendedName>
</protein>
<comment type="subcellular location">
    <subcellularLocation>
        <location evidence="1">Cytoplasm</location>
    </subcellularLocation>
</comment>
<dbReference type="PANTHER" id="PTHR33602">
    <property type="entry name" value="REGULATORY PROTEIN RECX FAMILY PROTEIN"/>
    <property type="match status" value="1"/>
</dbReference>
<name>U7UFI1_9FIRM</name>
<dbReference type="InterPro" id="IPR053925">
    <property type="entry name" value="RecX_HTH_3rd"/>
</dbReference>
<feature type="domain" description="RecX third three-helical" evidence="5">
    <location>
        <begin position="94"/>
        <end position="134"/>
    </location>
</feature>
<accession>U7UFI1</accession>
<evidence type="ECO:0000313" key="8">
    <source>
        <dbReference type="Proteomes" id="UP000017090"/>
    </source>
</evidence>
<evidence type="ECO:0000256" key="1">
    <source>
        <dbReference type="ARBA" id="ARBA00004496"/>
    </source>
</evidence>